<dbReference type="InterPro" id="IPR057708">
    <property type="entry name" value="DUF7948"/>
</dbReference>
<evidence type="ECO:0000259" key="2">
    <source>
        <dbReference type="PROSITE" id="PS50093"/>
    </source>
</evidence>
<dbReference type="CDD" id="cd04080">
    <property type="entry name" value="CBM6_cellulase-like"/>
    <property type="match status" value="1"/>
</dbReference>
<dbReference type="PROSITE" id="PS51175">
    <property type="entry name" value="CBM6"/>
    <property type="match status" value="1"/>
</dbReference>
<dbReference type="SUPFAM" id="SSF51126">
    <property type="entry name" value="Pectin lyase-like"/>
    <property type="match status" value="1"/>
</dbReference>
<feature type="domain" description="PKD" evidence="2">
    <location>
        <begin position="2065"/>
        <end position="2148"/>
    </location>
</feature>
<dbReference type="InterPro" id="IPR013783">
    <property type="entry name" value="Ig-like_fold"/>
</dbReference>
<feature type="domain" description="PKD" evidence="2">
    <location>
        <begin position="734"/>
        <end position="817"/>
    </location>
</feature>
<dbReference type="Pfam" id="PF03422">
    <property type="entry name" value="CBM_6"/>
    <property type="match status" value="1"/>
</dbReference>
<dbReference type="SMART" id="SM00606">
    <property type="entry name" value="CBD_IV"/>
    <property type="match status" value="1"/>
</dbReference>
<dbReference type="InterPro" id="IPR010620">
    <property type="entry name" value="SBBP_repeat"/>
</dbReference>
<evidence type="ECO:0000256" key="1">
    <source>
        <dbReference type="ARBA" id="ARBA00022729"/>
    </source>
</evidence>
<dbReference type="GeneID" id="70316843"/>
<dbReference type="CDD" id="cd00146">
    <property type="entry name" value="PKD"/>
    <property type="match status" value="14"/>
</dbReference>
<dbReference type="InterPro" id="IPR000601">
    <property type="entry name" value="PKD_dom"/>
</dbReference>
<keyword evidence="1" id="KW-0732">Signal</keyword>
<dbReference type="Gene3D" id="2.60.40.10">
    <property type="entry name" value="Immunoglobulins"/>
    <property type="match status" value="14"/>
</dbReference>
<feature type="domain" description="PKD" evidence="2">
    <location>
        <begin position="819"/>
        <end position="894"/>
    </location>
</feature>
<dbReference type="Pfam" id="PF18911">
    <property type="entry name" value="PKD_4"/>
    <property type="match status" value="13"/>
</dbReference>
<dbReference type="InterPro" id="IPR011050">
    <property type="entry name" value="Pectin_lyase_fold/virulence"/>
</dbReference>
<dbReference type="SUPFAM" id="SSF49299">
    <property type="entry name" value="PKD domain"/>
    <property type="match status" value="14"/>
</dbReference>
<feature type="domain" description="PKD" evidence="2">
    <location>
        <begin position="2661"/>
        <end position="2739"/>
    </location>
</feature>
<evidence type="ECO:0000313" key="4">
    <source>
        <dbReference type="EMBL" id="ACL17116.1"/>
    </source>
</evidence>
<dbReference type="STRING" id="521011.Mpal_1810"/>
<feature type="domain" description="PKD" evidence="2">
    <location>
        <begin position="2959"/>
        <end position="3013"/>
    </location>
</feature>
<dbReference type="Pfam" id="PF00801">
    <property type="entry name" value="PKD"/>
    <property type="match status" value="1"/>
</dbReference>
<dbReference type="eggNOG" id="arCOG02510">
    <property type="taxonomic scope" value="Archaea"/>
</dbReference>
<dbReference type="CAZy" id="CBM6">
    <property type="family name" value="Carbohydrate-Binding Module Family 6"/>
</dbReference>
<dbReference type="PROSITE" id="PS50093">
    <property type="entry name" value="PKD"/>
    <property type="match status" value="14"/>
</dbReference>
<accession>B8GK45</accession>
<feature type="domain" description="PKD" evidence="2">
    <location>
        <begin position="3078"/>
        <end position="3129"/>
    </location>
</feature>
<proteinExistence type="predicted"/>
<dbReference type="InterPro" id="IPR022409">
    <property type="entry name" value="PKD/Chitinase_dom"/>
</dbReference>
<evidence type="ECO:0000259" key="3">
    <source>
        <dbReference type="PROSITE" id="PS51175"/>
    </source>
</evidence>
<dbReference type="Gene3D" id="2.40.10.500">
    <property type="match status" value="1"/>
</dbReference>
<dbReference type="Proteomes" id="UP000002457">
    <property type="component" value="Chromosome"/>
</dbReference>
<evidence type="ECO:0000313" key="5">
    <source>
        <dbReference type="Proteomes" id="UP000002457"/>
    </source>
</evidence>
<name>B8GK45_METPE</name>
<dbReference type="PANTHER" id="PTHR36842:SF1">
    <property type="entry name" value="PROTEIN TOLB"/>
    <property type="match status" value="1"/>
</dbReference>
<feature type="domain" description="PKD" evidence="2">
    <location>
        <begin position="1637"/>
        <end position="1720"/>
    </location>
</feature>
<dbReference type="SMART" id="SM00710">
    <property type="entry name" value="PbH1"/>
    <property type="match status" value="4"/>
</dbReference>
<feature type="domain" description="CBM6" evidence="3">
    <location>
        <begin position="3155"/>
        <end position="3295"/>
    </location>
</feature>
<protein>
    <submittedName>
        <fullName evidence="4">Carbohydrate binding family 6</fullName>
    </submittedName>
</protein>
<dbReference type="GO" id="GO:0030246">
    <property type="term" value="F:carbohydrate binding"/>
    <property type="evidence" value="ECO:0007669"/>
    <property type="project" value="InterPro"/>
</dbReference>
<dbReference type="PANTHER" id="PTHR36842">
    <property type="entry name" value="PROTEIN TOLB HOMOLOG"/>
    <property type="match status" value="1"/>
</dbReference>
<dbReference type="FunFam" id="2.60.40.10:FF:000270">
    <property type="entry name" value="Cell surface protein"/>
    <property type="match status" value="12"/>
</dbReference>
<feature type="domain" description="PKD" evidence="2">
    <location>
        <begin position="2151"/>
        <end position="2234"/>
    </location>
</feature>
<feature type="domain" description="PKD" evidence="2">
    <location>
        <begin position="1724"/>
        <end position="1788"/>
    </location>
</feature>
<feature type="domain" description="PKD" evidence="2">
    <location>
        <begin position="2488"/>
        <end position="2571"/>
    </location>
</feature>
<dbReference type="InterPro" id="IPR035986">
    <property type="entry name" value="PKD_dom_sf"/>
</dbReference>
<dbReference type="RefSeq" id="WP_012618435.1">
    <property type="nucleotide sequence ID" value="NC_011832.1"/>
</dbReference>
<dbReference type="Pfam" id="PF06739">
    <property type="entry name" value="SBBP"/>
    <property type="match status" value="2"/>
</dbReference>
<dbReference type="HOGENOM" id="CLU_226353_0_0_2"/>
<dbReference type="InterPro" id="IPR008979">
    <property type="entry name" value="Galactose-bd-like_sf"/>
</dbReference>
<dbReference type="SUPFAM" id="SSF49785">
    <property type="entry name" value="Galactose-binding domain-like"/>
    <property type="match status" value="1"/>
</dbReference>
<dbReference type="eggNOG" id="arCOG02554">
    <property type="taxonomic scope" value="Archaea"/>
</dbReference>
<dbReference type="SUPFAM" id="SSF63829">
    <property type="entry name" value="Calcium-dependent phosphotriesterase"/>
    <property type="match status" value="1"/>
</dbReference>
<dbReference type="InterPro" id="IPR006584">
    <property type="entry name" value="Cellulose-bd_IV"/>
</dbReference>
<sequence length="3295" mass="344204" precursor="true">MISFHKPGEFLLILIIFIAALATPALAGLVLPTNTTVDSATVQAQTLSLPLSFIENHGQAADAVKYQVYADGHSLAFEPDRIVLTTSQVVNNTTQRSNVTMTFPGASTSPGITGTEPLPGKASFFLGSDSSKWQSDLPTYRSIRYQQLYPGIDLRYNGTEGVLKREFAVAAGADLNRIAIAYDGIDGLALTADGSLLINTSLGALTDQAPVAYQEIDGVKVPVNASYRLKDDSTVGFAVGKYDCSRPLIIDPTLLYSSYFGGSNMDCINRVRLDAAGNIYIAGYTLSTDIPLQNANQGSESGGSDAFVTELNPEGTAVLYSTYYGGSGNENAQGLSVDGAGNIYICGGTTSATDLPLQSPFQTAKNGTAAGFVAKIKPSNPPGSQLVFSTYLGSLDSNPGTASTTNTTGAISIVADQSGGAWVSGYTDCTNFPVTADAAQNKTGGWDDAYLARFASDGSLSYATYLGGSLNEGDSYLDSSSSTKCSMGLALDAAGNVYMGGYTKSLASANNFPITAGVFQPICGGNSGATASKYDGFVAKYTSSGSEVYVSYLGGSAADKIYDLAVDAAGAVYVTGFTNSLTAAYGWAGSGSVFLTKIDPSFVSLDYSTKFGGTGSSNPYGITVDGSGDAYVTGYSTSNDFTIMNGTAGATNSGRGFAVKYSPAGTMLYSTCIGLADSTTYFYGIAVNDAGDAVVGGMTQASNYPLTNSALQTTNRAITPYFDTGALSILTNKAVAGFTATPISGNAPLSVQFNDTSAGSPMDWSWDFGDTTTSTEQNPIKNYTSPGIYSVNLTVSNSLGSTHLLKTNYITVLDRPVMPVANFSANVTTGTTPLAVQFNDTSLGENLTNWSWAFGDGNTSTEQNPVNNYTAAGTYTVNLTVTNATGSDNTVKTNFITVTAPLTPTPTVTPAPGGVLPDYTGIYVRAANDGGIRWDTAGNGTYYINNNGGGLNAVHISTDPAVNAGQVTVSPAQSGTFYVTDSGGRGYQDEAVLMLAVNGTLPDDFAVRIKTSGYTWTPSSAAPSSDAYTYQATALDETFNKSDFVYGPQNWKPSGSNSLYPIFYGEDMASSDNQFSLAFIDTRAGLIGSKYTGYASLMNEGAVKVEYTFTNLTDSAAFNIYGWNNNAGGTGKSGMGWTNALTGLTASGYSVTAIPPAPVAGFTANITNGTAPLSVGFTDASTGSPMNWSWSFGDGNTSIEQNPSHTYASTGNYTVNLTATNAGGSNTSVKTNYITVTGSGTPMAPVAGFTANVTSGSLPLTVQFTDASTGSPTAWSWDFNNDGTVDATTQNPTFTYPKHGVYSVNLTVTNSDGTNTTIKSNYITVSGATTWTVGASGCDFTTLMDAMNSASVVDGDTVYVYNGTYIFPSTFSKSIILSGEDANSVTFDLNGNPATLTGTGTIIENVRFTNGLMSFPSQDLNNNFPAKDMIIRNCIFELMKVGWSGSRTTASDITLSGTNNTFSGNIFRNNAVYSLIYMTKGVNIVENNTFTNTNSPLYKGALVNRGVITIDNFATGSIIRNNSFSNNNIPSLELYGGGKPGAVYLNRFTAPAGINPIIMLGIGPSQFPWSTPTAVLYTYQNKQYTGVLGNYYSTYTGVDANGDGIGDTPYSMGYNQVDPAPLMAPVESYSPILPMPLAANFTSDVTTGTAPLSVGFTDQSTGSPTNWSWSFGDGNTSTVQNPVYTYAAAGNYTVNLTATNAGGSNTTTKTNYITVTGSETPTAPVANFNANVTNGAAPLSVGFTDLSTGSPTNWSWSFGDGNTATVQNPSHTYTAIGNYTVSLNVSNSDDYNISTKTDFIDVLNTNSAPLSNYRGINIRVANDEGVKYDVPGGVVASNTDGITYTYVPNTYFVNFRQNNGGLNPMHISSASNAWTAADITRTASQTGSFWITFSGGQKTAADGILMLAVNGSIPDDFKVHIRSSGNDFDPGTPGITNQDLPAVSTHLDGAVNQTFTKNDFVYGPQSWKPAGQPDYPIFGGEDQSDPANQYHLMFVDLRVGALQNASVPDNGMIKVDYEFTNLSSTAVFNTYGWFMQSNHGTGTIMTNDVTTSSYQVLGAPALTAPTANFTANVTNGTAPLSVGFTDASTGSPTNWSWNFGDGNTSTVQNPVYTYSVAGNYTVNLTATNAGGSNTTTKTNYITVTTPMTPAPVSNFSANITNGTAPLSVGFTDLSTGAPVTWSWNFGDGNTSTLQNPSHTYAAAGNYTVNLTATNAGGSNTTTKTNYITVTAAVTPTPTVTAPTGGVLPDYNNIFVTMANTGGIKYNAFGNNTYKIMFEGADRGLNALHISTDPAVNFGQVTQTAAQSGTFYATDSGGKGYEDEILLLVAVNGTVPDDFKLHVTADGYTWTPNPISNQPPTSSTYNGTTLDETFTKADLIYGPQVWKPTGNGYSYPIYYGQDTADTTNTFKLMFVDLNAGVLRPNAALTNQGAVRIHYSFENLTSLAAFNVYGYCQTSNNGSDMVAWSNSLMSDRTPSGYSVTAPLPAPVAGFSANVTNGTAPLSVQFTDLSTGTPTSWSWDFGDGTTSTTQSPSHTYVAAGNYSVNLTATNAGGSNTTTKTNYITVTTPVTPAPVANFNASVTNGTAPLSVGFTDQSTGTPTSWSWNFGDGNTSTVQNPSHTYTVAGNYTVNLTATNAGGSNTITKTNYITVTASESPSAPVANFNANITNGTVPLSVGFTDLSTGAPVTWSWNFGDGNTSTMQNPVHNYAAAGNYTVNLTATNAGGSNTTVRTNYITVHAVVPPTTEPTTAPTTTVPTTIPTTIATTIATTLPTTIPTTIATTIATTVPTKIPTTIPTTVTPTPTMQPVTANFTANVTTGQSPLSVQFTDLSTGTIRQYFWQFGDGGASFDKNPVHTYSAAGTYTVSLVAIGSTGAEVKTIPQYITVTGPGTPTVSPTVTTTTTAPTTTTTVTPTVTLTTATTTVTPLPTSSGHDLPIANFVVTYQAGAGSMGIQVTDATTNATTVKYDLGDGTITAYKNFKYTYWQPGTYTIKLIATNDAGSSTKTVTVTVPAGSPTTTTVTPTPTATVPVTPTVTQTPVNPNLPVANFTVTFPGGIGSMGIQVTNTAVNATSVHYNLGDGTTTAYPNFTYTYWQPGNYTINQTATNAAGSTTRTINVTVPAVATPTTIPTTTISPTVTGTAPVYNGTHTIPGQLQAEDYDLGGEGIAYHDTTAGNEGGVYRHDDVDIEQIDTDRSPSVGWTRAGEWLAYTVNINTAGTYTAGFRVASAHAGSSVQMYLDDGATPLAVVNVPNTGNDAAFQTLQVLVTLPAGQHRLVLKFPGNYANINWINFA</sequence>
<dbReference type="eggNOG" id="arCOG02559">
    <property type="taxonomic scope" value="Archaea"/>
</dbReference>
<dbReference type="SMART" id="SM00089">
    <property type="entry name" value="PKD"/>
    <property type="match status" value="14"/>
</dbReference>
<gene>
    <name evidence="4" type="ordered locus">Mpal_1810</name>
</gene>
<feature type="domain" description="PKD" evidence="2">
    <location>
        <begin position="2810"/>
        <end position="2893"/>
    </location>
</feature>
<feature type="domain" description="PKD" evidence="2">
    <location>
        <begin position="1245"/>
        <end position="1330"/>
    </location>
</feature>
<feature type="domain" description="PKD" evidence="2">
    <location>
        <begin position="2574"/>
        <end position="2657"/>
    </location>
</feature>
<keyword evidence="5" id="KW-1185">Reference proteome</keyword>
<reference evidence="4 5" key="1">
    <citation type="journal article" date="2015" name="Genome Announc.">
        <title>Complete Genome Sequence of Methanosphaerula palustris E1-9CT, a Hydrogenotrophic Methanogen Isolated from a Minerotrophic Fen Peatland.</title>
        <authorList>
            <person name="Cadillo-Quiroz H."/>
            <person name="Browne P."/>
            <person name="Kyrpides N."/>
            <person name="Woyke T."/>
            <person name="Goodwin L."/>
            <person name="Detter C."/>
            <person name="Yavitt J.B."/>
            <person name="Zinder S.H."/>
        </authorList>
    </citation>
    <scope>NUCLEOTIDE SEQUENCE [LARGE SCALE GENOMIC DNA]</scope>
    <source>
        <strain evidence="5">ATCC BAA-1556 / DSM 19958 / E1-9c</strain>
    </source>
</reference>
<dbReference type="Pfam" id="PF25778">
    <property type="entry name" value="DUF7948"/>
    <property type="match status" value="1"/>
</dbReference>
<dbReference type="InterPro" id="IPR006626">
    <property type="entry name" value="PbH1"/>
</dbReference>
<dbReference type="eggNOG" id="arCOG02508">
    <property type="taxonomic scope" value="Archaea"/>
</dbReference>
<dbReference type="InterPro" id="IPR005084">
    <property type="entry name" value="CBM6"/>
</dbReference>
<organism evidence="4 5">
    <name type="scientific">Methanosphaerula palustris (strain ATCC BAA-1556 / DSM 19958 / E1-9c)</name>
    <dbReference type="NCBI Taxonomy" id="521011"/>
    <lineage>
        <taxon>Archaea</taxon>
        <taxon>Methanobacteriati</taxon>
        <taxon>Methanobacteriota</taxon>
        <taxon>Stenosarchaea group</taxon>
        <taxon>Methanomicrobia</taxon>
        <taxon>Methanomicrobiales</taxon>
        <taxon>Methanoregulaceae</taxon>
        <taxon>Methanosphaerula</taxon>
    </lineage>
</organism>
<dbReference type="EMBL" id="CP001338">
    <property type="protein sequence ID" value="ACL17116.1"/>
    <property type="molecule type" value="Genomic_DNA"/>
</dbReference>
<feature type="domain" description="PKD" evidence="2">
    <location>
        <begin position="1158"/>
        <end position="1241"/>
    </location>
</feature>
<dbReference type="KEGG" id="mpl:Mpal_1810"/>
<dbReference type="Gene3D" id="2.60.120.260">
    <property type="entry name" value="Galactose-binding domain-like"/>
    <property type="match status" value="1"/>
</dbReference>